<evidence type="ECO:0000313" key="4">
    <source>
        <dbReference type="Proteomes" id="UP000702954"/>
    </source>
</evidence>
<dbReference type="EMBL" id="BHEO01000008">
    <property type="protein sequence ID" value="GBU05133.1"/>
    <property type="molecule type" value="Genomic_DNA"/>
</dbReference>
<accession>A0A4R3JPI8</accession>
<comment type="caution">
    <text evidence="2">The sequence shown here is derived from an EMBL/GenBank/DDBJ whole genome shotgun (WGS) entry which is preliminary data.</text>
</comment>
<dbReference type="Proteomes" id="UP000702954">
    <property type="component" value="Unassembled WGS sequence"/>
</dbReference>
<keyword evidence="4" id="KW-1185">Reference proteome</keyword>
<dbReference type="RefSeq" id="WP_116441688.1">
    <property type="nucleotide sequence ID" value="NZ_BHEO01000008.1"/>
</dbReference>
<evidence type="ECO:0000313" key="2">
    <source>
        <dbReference type="EMBL" id="TCS68643.1"/>
    </source>
</evidence>
<gene>
    <name evidence="2" type="ORF">EDD74_10734</name>
    <name evidence="1" type="ORF">FAEUMB_16740</name>
</gene>
<name>A0A4R3JPI8_9FIRM</name>
<dbReference type="EMBL" id="SLZV01000007">
    <property type="protein sequence ID" value="TCS68643.1"/>
    <property type="molecule type" value="Genomic_DNA"/>
</dbReference>
<evidence type="ECO:0000313" key="3">
    <source>
        <dbReference type="Proteomes" id="UP000294613"/>
    </source>
</evidence>
<sequence>MLKKIYNALFSMKQEISDIRNDTKNLLKMVDRDRKAIRNYGEVLLDQEKIVTDIFYVDGEECCRELRICLSPQEWSDLEKQFFYQELKRYFDKK</sequence>
<evidence type="ECO:0000313" key="1">
    <source>
        <dbReference type="EMBL" id="GBU05133.1"/>
    </source>
</evidence>
<organism evidence="2 3">
    <name type="scientific">Faecalimonas umbilicata</name>
    <dbReference type="NCBI Taxonomy" id="1912855"/>
    <lineage>
        <taxon>Bacteria</taxon>
        <taxon>Bacillati</taxon>
        <taxon>Bacillota</taxon>
        <taxon>Clostridia</taxon>
        <taxon>Lachnospirales</taxon>
        <taxon>Lachnospiraceae</taxon>
        <taxon>Faecalimonas</taxon>
    </lineage>
</organism>
<dbReference type="Proteomes" id="UP000294613">
    <property type="component" value="Unassembled WGS sequence"/>
</dbReference>
<reference evidence="1 4" key="1">
    <citation type="journal article" date="2018" name="Int. J. Syst. Evol. Microbiol.">
        <title>Draft Genome Sequence of Faecalimonas umbilicata JCM 30896T, an Acetate-Producing Bacterium Isolated from Human Feces.</title>
        <authorList>
            <person name="Sakamoto M."/>
            <person name="Ikeyama N."/>
            <person name="Yuki M."/>
            <person name="Ohkuma M."/>
        </authorList>
    </citation>
    <scope>NUCLEOTIDE SEQUENCE [LARGE SCALE GENOMIC DNA]</scope>
    <source>
        <strain evidence="1 4">EGH7</strain>
    </source>
</reference>
<protein>
    <submittedName>
        <fullName evidence="2">Uncharacterized protein</fullName>
    </submittedName>
</protein>
<dbReference type="AlphaFoldDB" id="A0A4R3JPI8"/>
<proteinExistence type="predicted"/>
<reference evidence="2 3" key="2">
    <citation type="submission" date="2019-03" db="EMBL/GenBank/DDBJ databases">
        <title>Genomic Encyclopedia of Type Strains, Phase IV (KMG-IV): sequencing the most valuable type-strain genomes for metagenomic binning, comparative biology and taxonomic classification.</title>
        <authorList>
            <person name="Goeker M."/>
        </authorList>
    </citation>
    <scope>NUCLEOTIDE SEQUENCE [LARGE SCALE GENOMIC DNA]</scope>
    <source>
        <strain evidence="2 3">DSM 103426</strain>
    </source>
</reference>